<evidence type="ECO:0000256" key="2">
    <source>
        <dbReference type="ARBA" id="ARBA00022801"/>
    </source>
</evidence>
<name>B5Y8H3_COPPD</name>
<dbReference type="InterPro" id="IPR038969">
    <property type="entry name" value="FEN"/>
</dbReference>
<dbReference type="GO" id="GO:0017108">
    <property type="term" value="F:5'-flap endonuclease activity"/>
    <property type="evidence" value="ECO:0007669"/>
    <property type="project" value="InterPro"/>
</dbReference>
<proteinExistence type="predicted"/>
<dbReference type="EC" id="2.7.7.7" evidence="5"/>
<dbReference type="GO" id="GO:0033567">
    <property type="term" value="P:DNA replication, Okazaki fragment processing"/>
    <property type="evidence" value="ECO:0007669"/>
    <property type="project" value="InterPro"/>
</dbReference>
<organism evidence="5 6">
    <name type="scientific">Coprothermobacter proteolyticus (strain ATCC 35245 / DSM 5265 / OCM 4 / BT)</name>
    <dbReference type="NCBI Taxonomy" id="309798"/>
    <lineage>
        <taxon>Bacteria</taxon>
        <taxon>Pseudomonadati</taxon>
        <taxon>Coprothermobacterota</taxon>
        <taxon>Coprothermobacteria</taxon>
        <taxon>Coprothermobacterales</taxon>
        <taxon>Coprothermobacteraceae</taxon>
        <taxon>Coprothermobacter</taxon>
    </lineage>
</organism>
<dbReference type="InterPro" id="IPR029060">
    <property type="entry name" value="PIN-like_dom_sf"/>
</dbReference>
<gene>
    <name evidence="5" type="primary">polA</name>
    <name evidence="5" type="ordered locus">COPRO5265_0722</name>
</gene>
<keyword evidence="3" id="KW-0238">DNA-binding</keyword>
<dbReference type="Pfam" id="PF01367">
    <property type="entry name" value="5_3_exonuc"/>
    <property type="match status" value="1"/>
</dbReference>
<sequence length="370" mass="41721">MKKVILVDSNSLLYRSYYALPNLSTKDGFPTGGIYGFLRIVSKLLTEAHSHFIIVGDAKGVLARSLVFKEYKTNRPKAPDELSLQREKLPDILGALSLPYIVYEGKEADDTISALTHFFERWGFQVEIYTSDTDMMQLISQNTTVVTFKKGITQVKRYDYSTFVEEFGFTPERFVDYKSLVGDSADNIPGVNGIGPKTASSLIKDFSREELLSKFGTVLERNLQLITLEDFPIPYSVLLLRVKPSAELKVLEEFEFNSLITPFLKVLGTRKVQVSLFGLEDIDRLPWQCLSDPTAVEEPFPFAFVEGEDPIRSANMLYAQRFLKRNDLGESPIKVFLDGEVRDIAVDEVLALLNAATNVSLEGDLLRLEQ</sequence>
<dbReference type="SMART" id="SM00475">
    <property type="entry name" value="53EXOc"/>
    <property type="match status" value="1"/>
</dbReference>
<dbReference type="CDD" id="cd09898">
    <property type="entry name" value="H3TH_53EXO"/>
    <property type="match status" value="1"/>
</dbReference>
<dbReference type="OrthoDB" id="9806424at2"/>
<dbReference type="GO" id="GO:0003887">
    <property type="term" value="F:DNA-directed DNA polymerase activity"/>
    <property type="evidence" value="ECO:0007669"/>
    <property type="project" value="UniProtKB-EC"/>
</dbReference>
<dbReference type="GO" id="GO:0008409">
    <property type="term" value="F:5'-3' exonuclease activity"/>
    <property type="evidence" value="ECO:0007669"/>
    <property type="project" value="InterPro"/>
</dbReference>
<dbReference type="HOGENOM" id="CLU_747444_0_0_9"/>
<dbReference type="InterPro" id="IPR036279">
    <property type="entry name" value="5-3_exonuclease_C_sf"/>
</dbReference>
<keyword evidence="1" id="KW-0540">Nuclease</keyword>
<dbReference type="eggNOG" id="COG0258">
    <property type="taxonomic scope" value="Bacteria"/>
</dbReference>
<dbReference type="InterPro" id="IPR020046">
    <property type="entry name" value="5-3_exonucl_a-hlix_arch_N"/>
</dbReference>
<dbReference type="AlphaFoldDB" id="B5Y8H3"/>
<keyword evidence="6" id="KW-1185">Reference proteome</keyword>
<evidence type="ECO:0000259" key="4">
    <source>
        <dbReference type="SMART" id="SM00475"/>
    </source>
</evidence>
<evidence type="ECO:0000313" key="5">
    <source>
        <dbReference type="EMBL" id="ACI17464.1"/>
    </source>
</evidence>
<dbReference type="GO" id="GO:0003677">
    <property type="term" value="F:DNA binding"/>
    <property type="evidence" value="ECO:0007669"/>
    <property type="project" value="UniProtKB-KW"/>
</dbReference>
<dbReference type="RefSeq" id="WP_012544116.1">
    <property type="nucleotide sequence ID" value="NC_011295.1"/>
</dbReference>
<dbReference type="Gene3D" id="1.10.150.20">
    <property type="entry name" value="5' to 3' exonuclease, C-terminal subdomain"/>
    <property type="match status" value="1"/>
</dbReference>
<dbReference type="CDD" id="cd09859">
    <property type="entry name" value="PIN_53EXO"/>
    <property type="match status" value="1"/>
</dbReference>
<dbReference type="InterPro" id="IPR008918">
    <property type="entry name" value="HhH2"/>
</dbReference>
<dbReference type="Proteomes" id="UP000001732">
    <property type="component" value="Chromosome"/>
</dbReference>
<evidence type="ECO:0000256" key="1">
    <source>
        <dbReference type="ARBA" id="ARBA00022722"/>
    </source>
</evidence>
<keyword evidence="5" id="KW-0808">Transferase</keyword>
<dbReference type="InterPro" id="IPR020045">
    <property type="entry name" value="DNA_polI_H3TH"/>
</dbReference>
<feature type="domain" description="5'-3' exonuclease" evidence="4">
    <location>
        <begin position="2"/>
        <end position="243"/>
    </location>
</feature>
<evidence type="ECO:0000256" key="3">
    <source>
        <dbReference type="ARBA" id="ARBA00023125"/>
    </source>
</evidence>
<protein>
    <submittedName>
        <fullName evidence="5">DNA polymerase I</fullName>
        <ecNumber evidence="5">2.7.7.7</ecNumber>
    </submittedName>
</protein>
<reference evidence="5 6" key="2">
    <citation type="journal article" date="2014" name="Genome Announc.">
        <title>Complete Genome Sequence of Coprothermobacter proteolyticus DSM 5265.</title>
        <authorList>
            <person name="Alexiev A."/>
            <person name="Coil D.A."/>
            <person name="Badger J.H."/>
            <person name="Enticknap J."/>
            <person name="Ward N."/>
            <person name="Robb F.T."/>
            <person name="Eisen J.A."/>
        </authorList>
    </citation>
    <scope>NUCLEOTIDE SEQUENCE [LARGE SCALE GENOMIC DNA]</scope>
    <source>
        <strain evidence="6">ATCC 35245 / DSM 5265 / OCM 4 / BT</strain>
    </source>
</reference>
<dbReference type="SMART" id="SM00279">
    <property type="entry name" value="HhH2"/>
    <property type="match status" value="1"/>
</dbReference>
<dbReference type="EMBL" id="CP001145">
    <property type="protein sequence ID" value="ACI17464.1"/>
    <property type="molecule type" value="Genomic_DNA"/>
</dbReference>
<evidence type="ECO:0000313" key="6">
    <source>
        <dbReference type="Proteomes" id="UP000001732"/>
    </source>
</evidence>
<dbReference type="Pfam" id="PF02739">
    <property type="entry name" value="5_3_exonuc_N"/>
    <property type="match status" value="1"/>
</dbReference>
<dbReference type="KEGG" id="cpo:COPRO5265_0722"/>
<dbReference type="InterPro" id="IPR002421">
    <property type="entry name" value="5-3_exonuclease"/>
</dbReference>
<dbReference type="Gene3D" id="3.40.50.1010">
    <property type="entry name" value="5'-nuclease"/>
    <property type="match status" value="1"/>
</dbReference>
<dbReference type="PANTHER" id="PTHR42646:SF2">
    <property type="entry name" value="5'-3' EXONUCLEASE FAMILY PROTEIN"/>
    <property type="match status" value="1"/>
</dbReference>
<dbReference type="SUPFAM" id="SSF88723">
    <property type="entry name" value="PIN domain-like"/>
    <property type="match status" value="1"/>
</dbReference>
<keyword evidence="2" id="KW-0378">Hydrolase</keyword>
<reference evidence="6" key="1">
    <citation type="submission" date="2008-08" db="EMBL/GenBank/DDBJ databases">
        <title>The complete genome sequence of Coprothermobacter proteolyticus strain ATCC 5245 / DSM 5265 / BT.</title>
        <authorList>
            <person name="Dodson R.J."/>
            <person name="Durkin A.S."/>
            <person name="Wu M."/>
            <person name="Eisen J."/>
            <person name="Sutton G."/>
        </authorList>
    </citation>
    <scope>NUCLEOTIDE SEQUENCE [LARGE SCALE GENOMIC DNA]</scope>
    <source>
        <strain evidence="6">ATCC 35245 / DSM 5265 / OCM 4 / BT</strain>
    </source>
</reference>
<accession>B5Y8H3</accession>
<dbReference type="PANTHER" id="PTHR42646">
    <property type="entry name" value="FLAP ENDONUCLEASE XNI"/>
    <property type="match status" value="1"/>
</dbReference>
<dbReference type="SUPFAM" id="SSF47807">
    <property type="entry name" value="5' to 3' exonuclease, C-terminal subdomain"/>
    <property type="match status" value="1"/>
</dbReference>
<keyword evidence="5" id="KW-0548">Nucleotidyltransferase</keyword>
<dbReference type="STRING" id="309798.COPRO5265_0722"/>